<evidence type="ECO:0000256" key="2">
    <source>
        <dbReference type="ARBA" id="ARBA00012961"/>
    </source>
</evidence>
<evidence type="ECO:0000256" key="8">
    <source>
        <dbReference type="ARBA" id="ARBA00030128"/>
    </source>
</evidence>
<evidence type="ECO:0000256" key="1">
    <source>
        <dbReference type="ARBA" id="ARBA00005790"/>
    </source>
</evidence>
<evidence type="ECO:0000256" key="5">
    <source>
        <dbReference type="ARBA" id="ARBA00022741"/>
    </source>
</evidence>
<dbReference type="InterPro" id="IPR008145">
    <property type="entry name" value="GK/Ca_channel_bsu"/>
</dbReference>
<keyword evidence="6 10" id="KW-0418">Kinase</keyword>
<dbReference type="EC" id="2.7.4.8" evidence="2"/>
<dbReference type="FunFam" id="3.30.63.10:FF:000002">
    <property type="entry name" value="Guanylate kinase 1"/>
    <property type="match status" value="1"/>
</dbReference>
<organism evidence="10 11">
    <name type="scientific">Candidatus Kaiserbacteria bacterium CG10_big_fil_rev_8_21_14_0_10_45_20</name>
    <dbReference type="NCBI Taxonomy" id="1974607"/>
    <lineage>
        <taxon>Bacteria</taxon>
        <taxon>Candidatus Kaiseribacteriota</taxon>
    </lineage>
</organism>
<comment type="caution">
    <text evidence="10">The sequence shown here is derived from an EMBL/GenBank/DDBJ whole genome shotgun (WGS) entry which is preliminary data.</text>
</comment>
<dbReference type="PANTHER" id="PTHR23117:SF13">
    <property type="entry name" value="GUANYLATE KINASE"/>
    <property type="match status" value="1"/>
</dbReference>
<evidence type="ECO:0000313" key="10">
    <source>
        <dbReference type="EMBL" id="PIR85178.1"/>
    </source>
</evidence>
<evidence type="ECO:0000256" key="4">
    <source>
        <dbReference type="ARBA" id="ARBA00022679"/>
    </source>
</evidence>
<evidence type="ECO:0000256" key="3">
    <source>
        <dbReference type="ARBA" id="ARBA00016296"/>
    </source>
</evidence>
<dbReference type="InterPro" id="IPR008144">
    <property type="entry name" value="Guanylate_kin-like_dom"/>
</dbReference>
<comment type="similarity">
    <text evidence="1">Belongs to the guanylate kinase family.</text>
</comment>
<dbReference type="NCBIfam" id="TIGR03263">
    <property type="entry name" value="guanyl_kin"/>
    <property type="match status" value="1"/>
</dbReference>
<evidence type="ECO:0000313" key="11">
    <source>
        <dbReference type="Proteomes" id="UP000229315"/>
    </source>
</evidence>
<dbReference type="Proteomes" id="UP000229315">
    <property type="component" value="Unassembled WGS sequence"/>
</dbReference>
<keyword evidence="7" id="KW-0067">ATP-binding</keyword>
<dbReference type="CDD" id="cd00071">
    <property type="entry name" value="GMPK"/>
    <property type="match status" value="1"/>
</dbReference>
<feature type="domain" description="Guanylate kinase-like" evidence="9">
    <location>
        <begin position="3"/>
        <end position="185"/>
    </location>
</feature>
<proteinExistence type="inferred from homology"/>
<dbReference type="GO" id="GO:0005829">
    <property type="term" value="C:cytosol"/>
    <property type="evidence" value="ECO:0007669"/>
    <property type="project" value="TreeGrafter"/>
</dbReference>
<evidence type="ECO:0000256" key="6">
    <source>
        <dbReference type="ARBA" id="ARBA00022777"/>
    </source>
</evidence>
<name>A0A2H0UFI4_9BACT</name>
<dbReference type="Gene3D" id="3.30.63.10">
    <property type="entry name" value="Guanylate Kinase phosphate binding domain"/>
    <property type="match status" value="1"/>
</dbReference>
<dbReference type="InterPro" id="IPR017665">
    <property type="entry name" value="Guanylate_kinase"/>
</dbReference>
<keyword evidence="4" id="KW-0808">Transferase</keyword>
<dbReference type="SMART" id="SM00072">
    <property type="entry name" value="GuKc"/>
    <property type="match status" value="1"/>
</dbReference>
<dbReference type="Gene3D" id="3.40.50.300">
    <property type="entry name" value="P-loop containing nucleotide triphosphate hydrolases"/>
    <property type="match status" value="1"/>
</dbReference>
<dbReference type="SUPFAM" id="SSF52540">
    <property type="entry name" value="P-loop containing nucleoside triphosphate hydrolases"/>
    <property type="match status" value="1"/>
</dbReference>
<dbReference type="AlphaFoldDB" id="A0A2H0UFI4"/>
<keyword evidence="5" id="KW-0547">Nucleotide-binding</keyword>
<dbReference type="EMBL" id="PFBH01000014">
    <property type="protein sequence ID" value="PIR85178.1"/>
    <property type="molecule type" value="Genomic_DNA"/>
</dbReference>
<evidence type="ECO:0000259" key="9">
    <source>
        <dbReference type="PROSITE" id="PS50052"/>
    </source>
</evidence>
<dbReference type="InterPro" id="IPR027417">
    <property type="entry name" value="P-loop_NTPase"/>
</dbReference>
<accession>A0A2H0UFI4</accession>
<evidence type="ECO:0000256" key="7">
    <source>
        <dbReference type="ARBA" id="ARBA00022840"/>
    </source>
</evidence>
<dbReference type="PANTHER" id="PTHR23117">
    <property type="entry name" value="GUANYLATE KINASE-RELATED"/>
    <property type="match status" value="1"/>
</dbReference>
<dbReference type="PROSITE" id="PS50052">
    <property type="entry name" value="GUANYLATE_KINASE_2"/>
    <property type="match status" value="1"/>
</dbReference>
<dbReference type="GO" id="GO:0004385">
    <property type="term" value="F:GMP kinase activity"/>
    <property type="evidence" value="ECO:0007669"/>
    <property type="project" value="UniProtKB-EC"/>
</dbReference>
<gene>
    <name evidence="10" type="ORF">COU15_02090</name>
</gene>
<dbReference type="GO" id="GO:0005524">
    <property type="term" value="F:ATP binding"/>
    <property type="evidence" value="ECO:0007669"/>
    <property type="project" value="UniProtKB-KW"/>
</dbReference>
<reference evidence="11" key="1">
    <citation type="submission" date="2017-09" db="EMBL/GenBank/DDBJ databases">
        <title>Depth-based differentiation of microbial function through sediment-hosted aquifers and enrichment of novel symbionts in the deep terrestrial subsurface.</title>
        <authorList>
            <person name="Probst A.J."/>
            <person name="Ladd B."/>
            <person name="Jarett J.K."/>
            <person name="Geller-Mcgrath D.E."/>
            <person name="Sieber C.M.K."/>
            <person name="Emerson J.B."/>
            <person name="Anantharaman K."/>
            <person name="Thomas B.C."/>
            <person name="Malmstrom R."/>
            <person name="Stieglmeier M."/>
            <person name="Klingl A."/>
            <person name="Woyke T."/>
            <person name="Ryan C.M."/>
            <person name="Banfield J.F."/>
        </authorList>
    </citation>
    <scope>NUCLEOTIDE SEQUENCE [LARGE SCALE GENOMIC DNA]</scope>
</reference>
<protein>
    <recommendedName>
        <fullName evidence="3">Guanylate kinase</fullName>
        <ecNumber evidence="2">2.7.4.8</ecNumber>
    </recommendedName>
    <alternativeName>
        <fullName evidence="8">GMP kinase</fullName>
    </alternativeName>
</protein>
<sequence>MRGRFVIVVGPSGAGKGTLVRYVLEAVPAISYAQSFVTRGMRPGEVNGEMYHFVSQEEFDKKIQQGDFLEWAEFGGNYYGTALSSVMPELEKGNIILKEVEVQGARQILEKIPRKSLFIIFIHAGSWGALEKRIRGRAPISEEEVAKRKGRYDDEMSFIQKADVIIENNDGSIEVAKKKIQEAVESLL</sequence>
<dbReference type="Pfam" id="PF00625">
    <property type="entry name" value="Guanylate_kin"/>
    <property type="match status" value="1"/>
</dbReference>